<dbReference type="CDD" id="cd23992">
    <property type="entry name" value="PBP_GOBP"/>
    <property type="match status" value="1"/>
</dbReference>
<dbReference type="SMART" id="SM00708">
    <property type="entry name" value="PhBP"/>
    <property type="match status" value="1"/>
</dbReference>
<accession>A0A0C9QRI4</accession>
<organism evidence="5">
    <name type="scientific">Fopius arisanus</name>
    <dbReference type="NCBI Taxonomy" id="64838"/>
    <lineage>
        <taxon>Eukaryota</taxon>
        <taxon>Metazoa</taxon>
        <taxon>Ecdysozoa</taxon>
        <taxon>Arthropoda</taxon>
        <taxon>Hexapoda</taxon>
        <taxon>Insecta</taxon>
        <taxon>Pterygota</taxon>
        <taxon>Neoptera</taxon>
        <taxon>Endopterygota</taxon>
        <taxon>Hymenoptera</taxon>
        <taxon>Apocrita</taxon>
        <taxon>Ichneumonoidea</taxon>
        <taxon>Braconidae</taxon>
        <taxon>Opiinae</taxon>
        <taxon>Fopius</taxon>
    </lineage>
</organism>
<comment type="similarity">
    <text evidence="2">Belongs to the PBP/GOBP family.</text>
</comment>
<protein>
    <submittedName>
        <fullName evidence="7">General odorant-binding protein 69a</fullName>
    </submittedName>
    <submittedName>
        <fullName evidence="5">Obp19a_0 protein</fullName>
    </submittedName>
</protein>
<evidence type="ECO:0000256" key="4">
    <source>
        <dbReference type="SAM" id="SignalP"/>
    </source>
</evidence>
<feature type="chain" id="PRO_5044541507" evidence="4">
    <location>
        <begin position="24"/>
        <end position="146"/>
    </location>
</feature>
<evidence type="ECO:0000313" key="5">
    <source>
        <dbReference type="EMBL" id="JAG73019.1"/>
    </source>
</evidence>
<keyword evidence="4" id="KW-0732">Signal</keyword>
<dbReference type="EMBL" id="GBYB01003252">
    <property type="protein sequence ID" value="JAG73019.1"/>
    <property type="molecule type" value="Transcribed_RNA"/>
</dbReference>
<dbReference type="GO" id="GO:0005549">
    <property type="term" value="F:odorant binding"/>
    <property type="evidence" value="ECO:0007669"/>
    <property type="project" value="InterPro"/>
</dbReference>
<proteinExistence type="inferred from homology"/>
<evidence type="ECO:0000313" key="7">
    <source>
        <dbReference type="RefSeq" id="XP_011301198.1"/>
    </source>
</evidence>
<evidence type="ECO:0000256" key="2">
    <source>
        <dbReference type="ARBA" id="ARBA00008098"/>
    </source>
</evidence>
<accession>A0A9R1T1V2</accession>
<keyword evidence="6" id="KW-1185">Reference proteome</keyword>
<feature type="signal peptide" evidence="4">
    <location>
        <begin position="1"/>
        <end position="23"/>
    </location>
</feature>
<dbReference type="PANTHER" id="PTHR21364">
    <property type="entry name" value="GENERAL ODORANT-BINDING PROTEIN 19A"/>
    <property type="match status" value="1"/>
</dbReference>
<dbReference type="GO" id="GO:0005576">
    <property type="term" value="C:extracellular region"/>
    <property type="evidence" value="ECO:0007669"/>
    <property type="project" value="UniProtKB-SubCell"/>
</dbReference>
<evidence type="ECO:0000313" key="6">
    <source>
        <dbReference type="Proteomes" id="UP000694866"/>
    </source>
</evidence>
<dbReference type="Pfam" id="PF01395">
    <property type="entry name" value="PBP_GOBP"/>
    <property type="match status" value="1"/>
</dbReference>
<dbReference type="GO" id="GO:0007608">
    <property type="term" value="P:sensory perception of smell"/>
    <property type="evidence" value="ECO:0007669"/>
    <property type="project" value="UniProtKB-ARBA"/>
</dbReference>
<evidence type="ECO:0000256" key="1">
    <source>
        <dbReference type="ARBA" id="ARBA00004613"/>
    </source>
</evidence>
<dbReference type="PANTHER" id="PTHR21364:SF2">
    <property type="entry name" value="GENERAL ODORANT-BINDING PROTEIN 19A"/>
    <property type="match status" value="1"/>
</dbReference>
<dbReference type="OrthoDB" id="6610259at2759"/>
<name>A0A0C9QRI4_9HYME</name>
<dbReference type="Gene3D" id="1.10.238.20">
    <property type="entry name" value="Pheromone/general odorant binding protein domain"/>
    <property type="match status" value="1"/>
</dbReference>
<dbReference type="InterPro" id="IPR036728">
    <property type="entry name" value="PBP_GOBP_sf"/>
</dbReference>
<dbReference type="GeneID" id="105265425"/>
<sequence>MKSGIFLGLAIFFVAQNYQNAEAKMTIPQVTNMLVPMRKTCTQKIGVAPELIDAPKTGPMPDDPTLKCYYACLLKMIKVVTKEGLPNYESMLKQMDIMLPADDTTARLKEVINICAPQVTSTEACDGTWQFIKCFYETDKNVCFFP</sequence>
<dbReference type="InterPro" id="IPR006170">
    <property type="entry name" value="PBP/GOBP"/>
</dbReference>
<evidence type="ECO:0000256" key="3">
    <source>
        <dbReference type="ARBA" id="ARBA00022525"/>
    </source>
</evidence>
<dbReference type="Proteomes" id="UP000694866">
    <property type="component" value="Unplaced"/>
</dbReference>
<comment type="subcellular location">
    <subcellularLocation>
        <location evidence="1">Secreted</location>
    </subcellularLocation>
</comment>
<reference evidence="7" key="2">
    <citation type="submission" date="2025-04" db="UniProtKB">
        <authorList>
            <consortium name="RefSeq"/>
        </authorList>
    </citation>
    <scope>IDENTIFICATION</scope>
    <source>
        <strain evidence="7">USDA-PBARC FA_bdor</strain>
        <tissue evidence="7">Whole organism</tissue>
    </source>
</reference>
<dbReference type="SUPFAM" id="SSF47565">
    <property type="entry name" value="Insect pheromone/odorant-binding proteins"/>
    <property type="match status" value="1"/>
</dbReference>
<gene>
    <name evidence="5" type="primary">Obp19a_0</name>
    <name evidence="7" type="synonym">LOC105265425</name>
    <name evidence="5" type="ORF">g.55230</name>
</gene>
<dbReference type="FunFam" id="1.10.238.20:FF:000001">
    <property type="entry name" value="General odorant-binding protein lush"/>
    <property type="match status" value="1"/>
</dbReference>
<dbReference type="AlphaFoldDB" id="A0A0C9QRI4"/>
<dbReference type="KEGG" id="fas:105265425"/>
<reference evidence="5" key="1">
    <citation type="submission" date="2015-01" db="EMBL/GenBank/DDBJ databases">
        <title>Transcriptome Assembly of Fopius arisanus.</title>
        <authorList>
            <person name="Geib S."/>
        </authorList>
    </citation>
    <scope>NUCLEOTIDE SEQUENCE</scope>
</reference>
<dbReference type="RefSeq" id="XP_011301198.1">
    <property type="nucleotide sequence ID" value="XM_011302896.1"/>
</dbReference>
<keyword evidence="3" id="KW-0964">Secreted</keyword>
<dbReference type="CTD" id="100164362"/>